<dbReference type="PANTHER" id="PTHR23501">
    <property type="entry name" value="MAJOR FACILITATOR SUPERFAMILY"/>
    <property type="match status" value="1"/>
</dbReference>
<evidence type="ECO:0000256" key="1">
    <source>
        <dbReference type="ARBA" id="ARBA00004141"/>
    </source>
</evidence>
<evidence type="ECO:0000256" key="4">
    <source>
        <dbReference type="ARBA" id="ARBA00022989"/>
    </source>
</evidence>
<dbReference type="AlphaFoldDB" id="A0A2H3J4T2"/>
<feature type="transmembrane region" description="Helical" evidence="7">
    <location>
        <begin position="126"/>
        <end position="145"/>
    </location>
</feature>
<dbReference type="GO" id="GO:0022857">
    <property type="term" value="F:transmembrane transporter activity"/>
    <property type="evidence" value="ECO:0007669"/>
    <property type="project" value="InterPro"/>
</dbReference>
<evidence type="ECO:0008006" key="10">
    <source>
        <dbReference type="Google" id="ProtNLM"/>
    </source>
</evidence>
<reference evidence="8 9" key="1">
    <citation type="journal article" date="2012" name="Science">
        <title>The Paleozoic origin of enzymatic lignin decomposition reconstructed from 31 fungal genomes.</title>
        <authorList>
            <person name="Floudas D."/>
            <person name="Binder M."/>
            <person name="Riley R."/>
            <person name="Barry K."/>
            <person name="Blanchette R.A."/>
            <person name="Henrissat B."/>
            <person name="Martinez A.T."/>
            <person name="Otillar R."/>
            <person name="Spatafora J.W."/>
            <person name="Yadav J.S."/>
            <person name="Aerts A."/>
            <person name="Benoit I."/>
            <person name="Boyd A."/>
            <person name="Carlson A."/>
            <person name="Copeland A."/>
            <person name="Coutinho P.M."/>
            <person name="de Vries R.P."/>
            <person name="Ferreira P."/>
            <person name="Findley K."/>
            <person name="Foster B."/>
            <person name="Gaskell J."/>
            <person name="Glotzer D."/>
            <person name="Gorecki P."/>
            <person name="Heitman J."/>
            <person name="Hesse C."/>
            <person name="Hori C."/>
            <person name="Igarashi K."/>
            <person name="Jurgens J.A."/>
            <person name="Kallen N."/>
            <person name="Kersten P."/>
            <person name="Kohler A."/>
            <person name="Kuees U."/>
            <person name="Kumar T.K.A."/>
            <person name="Kuo A."/>
            <person name="LaButti K."/>
            <person name="Larrondo L.F."/>
            <person name="Lindquist E."/>
            <person name="Ling A."/>
            <person name="Lombard V."/>
            <person name="Lucas S."/>
            <person name="Lundell T."/>
            <person name="Martin R."/>
            <person name="McLaughlin D.J."/>
            <person name="Morgenstern I."/>
            <person name="Morin E."/>
            <person name="Murat C."/>
            <person name="Nagy L.G."/>
            <person name="Nolan M."/>
            <person name="Ohm R.A."/>
            <person name="Patyshakuliyeva A."/>
            <person name="Rokas A."/>
            <person name="Ruiz-Duenas F.J."/>
            <person name="Sabat G."/>
            <person name="Salamov A."/>
            <person name="Samejima M."/>
            <person name="Schmutz J."/>
            <person name="Slot J.C."/>
            <person name="St John F."/>
            <person name="Stenlid J."/>
            <person name="Sun H."/>
            <person name="Sun S."/>
            <person name="Syed K."/>
            <person name="Tsang A."/>
            <person name="Wiebenga A."/>
            <person name="Young D."/>
            <person name="Pisabarro A."/>
            <person name="Eastwood D.C."/>
            <person name="Martin F."/>
            <person name="Cullen D."/>
            <person name="Grigoriev I.V."/>
            <person name="Hibbett D.S."/>
        </authorList>
    </citation>
    <scope>NUCLEOTIDE SEQUENCE [LARGE SCALE GENOMIC DNA]</scope>
    <source>
        <strain evidence="8 9">MD-104</strain>
    </source>
</reference>
<name>A0A2H3J4T2_WOLCO</name>
<feature type="compositionally biased region" description="Basic and acidic residues" evidence="6">
    <location>
        <begin position="323"/>
        <end position="333"/>
    </location>
</feature>
<evidence type="ECO:0000256" key="7">
    <source>
        <dbReference type="SAM" id="Phobius"/>
    </source>
</evidence>
<sequence>MFRVDWIGAFLFMAGGIAVMLALNWGSTYGWNSARVIVCFVTGGFAYIIFLGFEHILERRSSLSSSVSTGNPSFWTQPMLSISIFRSLDISITQYATLVSGMVLIVMFYFVAVFMVIVAGRSASNAGVQLIYFAPGMGAGSLLQIRLIKQYRQPKYPIMLGSLVLTISLGLISMAVEKNNTGMIAGFMVMSGVGVGLSIGALAIHARFSQPAGKVAIVSALLLFSRSLGGTIGLAQCGAVLDAKVRQYVTSAVESGAIPDSAAIASSLASLGSLQNINSLPPAVQTIVRDAYRDGTRWAFISLIPWAALGFLGTLCLSNIKDSDAAPSDKEEIPVEVLEDTNISELPHHTQRSSETLRSA</sequence>
<feature type="transmembrane region" description="Helical" evidence="7">
    <location>
        <begin position="33"/>
        <end position="53"/>
    </location>
</feature>
<feature type="region of interest" description="Disordered" evidence="6">
    <location>
        <begin position="323"/>
        <end position="360"/>
    </location>
</feature>
<evidence type="ECO:0000256" key="3">
    <source>
        <dbReference type="ARBA" id="ARBA00022692"/>
    </source>
</evidence>
<dbReference type="SUPFAM" id="SSF103473">
    <property type="entry name" value="MFS general substrate transporter"/>
    <property type="match status" value="1"/>
</dbReference>
<keyword evidence="5 7" id="KW-0472">Membrane</keyword>
<dbReference type="Pfam" id="PF06609">
    <property type="entry name" value="TRI12"/>
    <property type="match status" value="1"/>
</dbReference>
<dbReference type="Gene3D" id="1.20.1250.20">
    <property type="entry name" value="MFS general substrate transporter like domains"/>
    <property type="match status" value="1"/>
</dbReference>
<keyword evidence="9" id="KW-1185">Reference proteome</keyword>
<comment type="subcellular location">
    <subcellularLocation>
        <location evidence="1">Membrane</location>
        <topology evidence="1">Multi-pass membrane protein</topology>
    </subcellularLocation>
</comment>
<feature type="transmembrane region" description="Helical" evidence="7">
    <location>
        <begin position="182"/>
        <end position="204"/>
    </location>
</feature>
<dbReference type="GO" id="GO:0005886">
    <property type="term" value="C:plasma membrane"/>
    <property type="evidence" value="ECO:0007669"/>
    <property type="project" value="TreeGrafter"/>
</dbReference>
<accession>A0A2H3J4T2</accession>
<evidence type="ECO:0000256" key="6">
    <source>
        <dbReference type="SAM" id="MobiDB-lite"/>
    </source>
</evidence>
<dbReference type="PANTHER" id="PTHR23501:SF39">
    <property type="entry name" value="MULTIDRUG TRANSPORTER, PUTATIVE (AFU_ORTHOLOGUE AFUA_1G05010)-RELATED"/>
    <property type="match status" value="1"/>
</dbReference>
<keyword evidence="4 7" id="KW-1133">Transmembrane helix</keyword>
<keyword evidence="2" id="KW-0813">Transport</keyword>
<gene>
    <name evidence="8" type="ORF">WOLCODRAFT_165820</name>
</gene>
<dbReference type="EMBL" id="KB467832">
    <property type="protein sequence ID" value="PCH34793.1"/>
    <property type="molecule type" value="Genomic_DNA"/>
</dbReference>
<dbReference type="OMA" id="WINLRTV"/>
<evidence type="ECO:0000313" key="8">
    <source>
        <dbReference type="EMBL" id="PCH34793.1"/>
    </source>
</evidence>
<evidence type="ECO:0000313" key="9">
    <source>
        <dbReference type="Proteomes" id="UP000218811"/>
    </source>
</evidence>
<feature type="transmembrane region" description="Helical" evidence="7">
    <location>
        <begin position="7"/>
        <end position="27"/>
    </location>
</feature>
<feature type="transmembrane region" description="Helical" evidence="7">
    <location>
        <begin position="298"/>
        <end position="320"/>
    </location>
</feature>
<dbReference type="OrthoDB" id="6770063at2759"/>
<feature type="transmembrane region" description="Helical" evidence="7">
    <location>
        <begin position="157"/>
        <end position="176"/>
    </location>
</feature>
<protein>
    <recommendedName>
        <fullName evidence="10">MFS general substrate transporter</fullName>
    </recommendedName>
</protein>
<dbReference type="Proteomes" id="UP000218811">
    <property type="component" value="Unassembled WGS sequence"/>
</dbReference>
<dbReference type="InterPro" id="IPR036259">
    <property type="entry name" value="MFS_trans_sf"/>
</dbReference>
<feature type="transmembrane region" description="Helical" evidence="7">
    <location>
        <begin position="95"/>
        <end position="120"/>
    </location>
</feature>
<keyword evidence="3 7" id="KW-0812">Transmembrane</keyword>
<dbReference type="InterPro" id="IPR010573">
    <property type="entry name" value="MFS_Str1/Tri12-like"/>
</dbReference>
<proteinExistence type="predicted"/>
<organism evidence="8 9">
    <name type="scientific">Wolfiporia cocos (strain MD-104)</name>
    <name type="common">Brown rot fungus</name>
    <dbReference type="NCBI Taxonomy" id="742152"/>
    <lineage>
        <taxon>Eukaryota</taxon>
        <taxon>Fungi</taxon>
        <taxon>Dikarya</taxon>
        <taxon>Basidiomycota</taxon>
        <taxon>Agaricomycotina</taxon>
        <taxon>Agaricomycetes</taxon>
        <taxon>Polyporales</taxon>
        <taxon>Phaeolaceae</taxon>
        <taxon>Wolfiporia</taxon>
    </lineage>
</organism>
<evidence type="ECO:0000256" key="2">
    <source>
        <dbReference type="ARBA" id="ARBA00022448"/>
    </source>
</evidence>
<evidence type="ECO:0000256" key="5">
    <source>
        <dbReference type="ARBA" id="ARBA00023136"/>
    </source>
</evidence>
<dbReference type="STRING" id="742152.A0A2H3J4T2"/>